<protein>
    <submittedName>
        <fullName evidence="1">Uncharacterized protein</fullName>
    </submittedName>
</protein>
<dbReference type="Proteomes" id="UP000676336">
    <property type="component" value="Unassembled WGS sequence"/>
</dbReference>
<sequence length="27" mass="2935">MDIAMIEISNVTESIAICILVVDDTLI</sequence>
<reference evidence="1" key="1">
    <citation type="submission" date="2021-02" db="EMBL/GenBank/DDBJ databases">
        <authorList>
            <person name="Nowell W R."/>
        </authorList>
    </citation>
    <scope>NUCLEOTIDE SEQUENCE</scope>
</reference>
<comment type="caution">
    <text evidence="1">The sequence shown here is derived from an EMBL/GenBank/DDBJ whole genome shotgun (WGS) entry which is preliminary data.</text>
</comment>
<dbReference type="EMBL" id="CAJOBI010337119">
    <property type="protein sequence ID" value="CAF5207480.1"/>
    <property type="molecule type" value="Genomic_DNA"/>
</dbReference>
<dbReference type="AlphaFoldDB" id="A0A8S3J0Q5"/>
<proteinExistence type="predicted"/>
<feature type="non-terminal residue" evidence="1">
    <location>
        <position position="27"/>
    </location>
</feature>
<gene>
    <name evidence="1" type="ORF">SMN809_LOCUS77343</name>
</gene>
<accession>A0A8S3J0Q5</accession>
<organism evidence="1 2">
    <name type="scientific">Rotaria magnacalcarata</name>
    <dbReference type="NCBI Taxonomy" id="392030"/>
    <lineage>
        <taxon>Eukaryota</taxon>
        <taxon>Metazoa</taxon>
        <taxon>Spiralia</taxon>
        <taxon>Gnathifera</taxon>
        <taxon>Rotifera</taxon>
        <taxon>Eurotatoria</taxon>
        <taxon>Bdelloidea</taxon>
        <taxon>Philodinida</taxon>
        <taxon>Philodinidae</taxon>
        <taxon>Rotaria</taxon>
    </lineage>
</organism>
<name>A0A8S3J0Q5_9BILA</name>
<evidence type="ECO:0000313" key="1">
    <source>
        <dbReference type="EMBL" id="CAF5207480.1"/>
    </source>
</evidence>
<evidence type="ECO:0000313" key="2">
    <source>
        <dbReference type="Proteomes" id="UP000676336"/>
    </source>
</evidence>